<dbReference type="AlphaFoldDB" id="A0A4V2PHX7"/>
<evidence type="ECO:0000256" key="1">
    <source>
        <dbReference type="SAM" id="Phobius"/>
    </source>
</evidence>
<name>A0A4V2PHX7_PSEEN</name>
<evidence type="ECO:0000313" key="3">
    <source>
        <dbReference type="Proteomes" id="UP000295560"/>
    </source>
</evidence>
<keyword evidence="3" id="KW-1185">Reference proteome</keyword>
<proteinExistence type="predicted"/>
<dbReference type="RefSeq" id="WP_132431015.1">
    <property type="nucleotide sequence ID" value="NZ_SMFZ01000002.1"/>
</dbReference>
<dbReference type="EMBL" id="SMFZ01000002">
    <property type="protein sequence ID" value="TCK22276.1"/>
    <property type="molecule type" value="Genomic_DNA"/>
</dbReference>
<feature type="transmembrane region" description="Helical" evidence="1">
    <location>
        <begin position="21"/>
        <end position="42"/>
    </location>
</feature>
<keyword evidence="1" id="KW-0472">Membrane</keyword>
<keyword evidence="1" id="KW-1133">Transmembrane helix</keyword>
<protein>
    <submittedName>
        <fullName evidence="2">Uncharacterized protein</fullName>
    </submittedName>
</protein>
<comment type="caution">
    <text evidence="2">The sequence shown here is derived from an EMBL/GenBank/DDBJ whole genome shotgun (WGS) entry which is preliminary data.</text>
</comment>
<evidence type="ECO:0000313" key="2">
    <source>
        <dbReference type="EMBL" id="TCK22276.1"/>
    </source>
</evidence>
<organism evidence="2 3">
    <name type="scientific">Pseudonocardia endophytica</name>
    <dbReference type="NCBI Taxonomy" id="401976"/>
    <lineage>
        <taxon>Bacteria</taxon>
        <taxon>Bacillati</taxon>
        <taxon>Actinomycetota</taxon>
        <taxon>Actinomycetes</taxon>
        <taxon>Pseudonocardiales</taxon>
        <taxon>Pseudonocardiaceae</taxon>
        <taxon>Pseudonocardia</taxon>
    </lineage>
</organism>
<reference evidence="2 3" key="1">
    <citation type="submission" date="2019-03" db="EMBL/GenBank/DDBJ databases">
        <title>Sequencing the genomes of 1000 actinobacteria strains.</title>
        <authorList>
            <person name="Klenk H.-P."/>
        </authorList>
    </citation>
    <scope>NUCLEOTIDE SEQUENCE [LARGE SCALE GENOMIC DNA]</scope>
    <source>
        <strain evidence="2 3">DSM 44969</strain>
    </source>
</reference>
<feature type="transmembrane region" description="Helical" evidence="1">
    <location>
        <begin position="155"/>
        <end position="173"/>
    </location>
</feature>
<sequence>MTGTVTGRIEESRHVAVRHRMAAVVITVAAVLGVLGVAVVGGPASQTVVLLLALGGVLVVARVASIALRVSGGDGPVGAYAWRRRTVELTETSGARHTCHLDGEPVGDPPRRGDVVEVYGRAGHDGTVRVREAVRLEDGAVIGARPAPTVVAARIADATAALIVLTCVVVLVVDGLS</sequence>
<gene>
    <name evidence="2" type="ORF">EV378_6277</name>
</gene>
<dbReference type="Proteomes" id="UP000295560">
    <property type="component" value="Unassembled WGS sequence"/>
</dbReference>
<keyword evidence="1" id="KW-0812">Transmembrane</keyword>
<accession>A0A4V2PHX7</accession>
<feature type="transmembrane region" description="Helical" evidence="1">
    <location>
        <begin position="48"/>
        <end position="68"/>
    </location>
</feature>